<feature type="compositionally biased region" description="Low complexity" evidence="1">
    <location>
        <begin position="574"/>
        <end position="588"/>
    </location>
</feature>
<feature type="transmembrane region" description="Helical" evidence="2">
    <location>
        <begin position="228"/>
        <end position="246"/>
    </location>
</feature>
<dbReference type="Proteomes" id="UP000292702">
    <property type="component" value="Unassembled WGS sequence"/>
</dbReference>
<keyword evidence="2" id="KW-1133">Transmembrane helix</keyword>
<feature type="transmembrane region" description="Helical" evidence="2">
    <location>
        <begin position="60"/>
        <end position="81"/>
    </location>
</feature>
<gene>
    <name evidence="3" type="ORF">EIP91_011498</name>
</gene>
<accession>A0A4R0RM85</accession>
<dbReference type="EMBL" id="RWJN01000075">
    <property type="protein sequence ID" value="TCD68133.1"/>
    <property type="molecule type" value="Genomic_DNA"/>
</dbReference>
<dbReference type="InterPro" id="IPR045328">
    <property type="entry name" value="Kre9/Knh1"/>
</dbReference>
<dbReference type="PANTHER" id="PTHR28154:SF1">
    <property type="entry name" value="CELL WALL SYNTHESIS PROTEIN KNH1-RELATED"/>
    <property type="match status" value="1"/>
</dbReference>
<evidence type="ECO:0000256" key="1">
    <source>
        <dbReference type="SAM" id="MobiDB-lite"/>
    </source>
</evidence>
<evidence type="ECO:0000256" key="2">
    <source>
        <dbReference type="SAM" id="Phobius"/>
    </source>
</evidence>
<name>A0A4R0RM85_9APHY</name>
<feature type="transmembrane region" description="Helical" evidence="2">
    <location>
        <begin position="266"/>
        <end position="291"/>
    </location>
</feature>
<evidence type="ECO:0000313" key="3">
    <source>
        <dbReference type="EMBL" id="TCD68133.1"/>
    </source>
</evidence>
<keyword evidence="2" id="KW-0812">Transmembrane</keyword>
<keyword evidence="4" id="KW-1185">Reference proteome</keyword>
<comment type="caution">
    <text evidence="3">The sequence shown here is derived from an EMBL/GenBank/DDBJ whole genome shotgun (WGS) entry which is preliminary data.</text>
</comment>
<evidence type="ECO:0000313" key="4">
    <source>
        <dbReference type="Proteomes" id="UP000292702"/>
    </source>
</evidence>
<feature type="transmembrane region" description="Helical" evidence="2">
    <location>
        <begin position="120"/>
        <end position="138"/>
    </location>
</feature>
<dbReference type="OrthoDB" id="3250770at2759"/>
<protein>
    <submittedName>
        <fullName evidence="3">Uncharacterized protein</fullName>
    </submittedName>
</protein>
<keyword evidence="2" id="KW-0472">Membrane</keyword>
<feature type="transmembrane region" description="Helical" evidence="2">
    <location>
        <begin position="186"/>
        <end position="207"/>
    </location>
</feature>
<proteinExistence type="predicted"/>
<reference evidence="3 4" key="1">
    <citation type="submission" date="2018-11" db="EMBL/GenBank/DDBJ databases">
        <title>Genome assembly of Steccherinum ochraceum LE-BIN_3174, the white-rot fungus of the Steccherinaceae family (The Residual Polyporoid clade, Polyporales, Basidiomycota).</title>
        <authorList>
            <person name="Fedorova T.V."/>
            <person name="Glazunova O.A."/>
            <person name="Landesman E.O."/>
            <person name="Moiseenko K.V."/>
            <person name="Psurtseva N.V."/>
            <person name="Savinova O.S."/>
            <person name="Shakhova N.V."/>
            <person name="Tyazhelova T.V."/>
            <person name="Vasina D.V."/>
        </authorList>
    </citation>
    <scope>NUCLEOTIDE SEQUENCE [LARGE SCALE GENOMIC DNA]</scope>
    <source>
        <strain evidence="3 4">LE-BIN_3174</strain>
    </source>
</reference>
<dbReference type="GO" id="GO:0042546">
    <property type="term" value="P:cell wall biogenesis"/>
    <property type="evidence" value="ECO:0007669"/>
    <property type="project" value="InterPro"/>
</dbReference>
<dbReference type="GO" id="GO:0006078">
    <property type="term" value="P:(1-&gt;6)-beta-D-glucan biosynthetic process"/>
    <property type="evidence" value="ECO:0007669"/>
    <property type="project" value="InterPro"/>
</dbReference>
<dbReference type="AlphaFoldDB" id="A0A4R0RM85"/>
<feature type="transmembrane region" description="Helical" evidence="2">
    <location>
        <begin position="145"/>
        <end position="166"/>
    </location>
</feature>
<sequence length="615" mass="66796">MPPSTTALFQANQLHARGPNFPIDKAYLIGDWMAATFWGAFTVLFITCMLTSLSTARRRWFSLLTVFVMYCLATAHIGLALTRLIEAFIIHAHDPSSGADTGAILYLANIAIPINRSKDMIYITTIWMGDSILVWRCYMVWNKDWRVIALPCLMVVATAVSGYGAVGEYFNPHLSPQFATNWASGMLAVSMVTNIILTMLTSGRIWMLTRSVDFDLAPGAAYRTRYRVVILTVLEAGLIVAIAKFLEFLFFELAPVNGLDGFNALYIMMECMPQIMGIAPTFIILAVSLGFTSTGSEAYSVNSAWRAHLSTHMGSSSGPASAGAEKHSFVRPSRGSLGVVTTVMHTQISHSRSSDLAILSVSASLYPTYPLAKTVWKGGRVECVTWVDNGAPPKLEDMGRVDVELYVNGHTHVATLAKNVNPESKYHQFKVLPSWGPDDHNYHVRFVSQHPPSTVYTADFTIEDMHYNSTAAYSHAIAEEGKHAATATAAATNGNTEQKLTSTTSVSLYTPVMTLVLPDTTIVSTLAPTTPKPTLSKGPSQGIAAAAATPMPTTPSIVIQPDPNADGEKVHGGTISSSKKTSNASATTRRVDMEKLKFRVVFILWPVLIGLSMAL</sequence>
<feature type="region of interest" description="Disordered" evidence="1">
    <location>
        <begin position="565"/>
        <end position="588"/>
    </location>
</feature>
<feature type="transmembrane region" description="Helical" evidence="2">
    <location>
        <begin position="32"/>
        <end position="53"/>
    </location>
</feature>
<organism evidence="3 4">
    <name type="scientific">Steccherinum ochraceum</name>
    <dbReference type="NCBI Taxonomy" id="92696"/>
    <lineage>
        <taxon>Eukaryota</taxon>
        <taxon>Fungi</taxon>
        <taxon>Dikarya</taxon>
        <taxon>Basidiomycota</taxon>
        <taxon>Agaricomycotina</taxon>
        <taxon>Agaricomycetes</taxon>
        <taxon>Polyporales</taxon>
        <taxon>Steccherinaceae</taxon>
        <taxon>Steccherinum</taxon>
    </lineage>
</organism>
<feature type="transmembrane region" description="Helical" evidence="2">
    <location>
        <begin position="596"/>
        <end position="614"/>
    </location>
</feature>
<dbReference type="PANTHER" id="PTHR28154">
    <property type="entry name" value="CELL WALL SYNTHESIS PROTEIN KNH1-RELATED"/>
    <property type="match status" value="1"/>
</dbReference>